<organism evidence="4 5">
    <name type="scientific">Anaeromassilibacillus senegalensis</name>
    <dbReference type="NCBI Taxonomy" id="1673717"/>
    <lineage>
        <taxon>Bacteria</taxon>
        <taxon>Bacillati</taxon>
        <taxon>Bacillota</taxon>
        <taxon>Clostridia</taxon>
        <taxon>Eubacteriales</taxon>
        <taxon>Acutalibacteraceae</taxon>
        <taxon>Anaeromassilibacillus</taxon>
    </lineage>
</organism>
<accession>A0ABS9MG10</accession>
<protein>
    <submittedName>
        <fullName evidence="4">S-layer homology domain-containing protein</fullName>
    </submittedName>
</protein>
<evidence type="ECO:0000313" key="4">
    <source>
        <dbReference type="EMBL" id="MCG4609438.1"/>
    </source>
</evidence>
<evidence type="ECO:0000256" key="2">
    <source>
        <dbReference type="SAM" id="SignalP"/>
    </source>
</evidence>
<dbReference type="Proteomes" id="UP001298681">
    <property type="component" value="Unassembled WGS sequence"/>
</dbReference>
<dbReference type="InterPro" id="IPR001119">
    <property type="entry name" value="SLH_dom"/>
</dbReference>
<dbReference type="EMBL" id="JAKNHQ010000001">
    <property type="protein sequence ID" value="MCG4609438.1"/>
    <property type="molecule type" value="Genomic_DNA"/>
</dbReference>
<keyword evidence="5" id="KW-1185">Reference proteome</keyword>
<name>A0ABS9MG10_9FIRM</name>
<evidence type="ECO:0000313" key="5">
    <source>
        <dbReference type="Proteomes" id="UP001298681"/>
    </source>
</evidence>
<sequence>MNHKWKRTMSVLLAMGTVALSIPAQGFAASVDTSEKVLSNLGITDSVLVGSNVEVTRGQFAQLLLNTSSFKGKAGTTVNYRRFSDVAADHTYATAINVATQQGWMTGYLDGTFKPDQPVKLREAVYGVLALLGYTNEDFTGDQTQGRMSMYYSKELDDGLALVSMESNLTMSNCKSLLYNTLKATNKSGSMYGQIFDCELDADGEINYLKLSDNNVNGPIEVTDSKDIGDILPFSEENATYIIDGEVGYNLDYNSVDVGDVVYYSSKTRTVWVYQDHRDSGEVTGIVYDNSSSMIPVAVYVDGTKYTIESEEMQYAFSTLGEVHVGDEITVVYDDESSTDDADSYNFVLKGYLLDD</sequence>
<keyword evidence="2" id="KW-0732">Signal</keyword>
<comment type="caution">
    <text evidence="4">The sequence shown here is derived from an EMBL/GenBank/DDBJ whole genome shotgun (WGS) entry which is preliminary data.</text>
</comment>
<proteinExistence type="predicted"/>
<keyword evidence="1" id="KW-0677">Repeat</keyword>
<feature type="chain" id="PRO_5047292629" evidence="2">
    <location>
        <begin position="29"/>
        <end position="356"/>
    </location>
</feature>
<dbReference type="RefSeq" id="WP_237966240.1">
    <property type="nucleotide sequence ID" value="NZ_JAKNHQ010000001.1"/>
</dbReference>
<evidence type="ECO:0000256" key="1">
    <source>
        <dbReference type="ARBA" id="ARBA00022737"/>
    </source>
</evidence>
<reference evidence="4 5" key="1">
    <citation type="submission" date="2022-01" db="EMBL/GenBank/DDBJ databases">
        <title>Collection of gut derived symbiotic bacterial strains cultured from healthy donors.</title>
        <authorList>
            <person name="Lin H."/>
            <person name="Kohout C."/>
            <person name="Waligurski E."/>
            <person name="Pamer E.G."/>
        </authorList>
    </citation>
    <scope>NUCLEOTIDE SEQUENCE [LARGE SCALE GENOMIC DNA]</scope>
    <source>
        <strain evidence="4 5">DFI.7.58</strain>
    </source>
</reference>
<dbReference type="PROSITE" id="PS51272">
    <property type="entry name" value="SLH"/>
    <property type="match status" value="1"/>
</dbReference>
<evidence type="ECO:0000259" key="3">
    <source>
        <dbReference type="PROSITE" id="PS51272"/>
    </source>
</evidence>
<feature type="domain" description="SLH" evidence="3">
    <location>
        <begin position="79"/>
        <end position="142"/>
    </location>
</feature>
<feature type="signal peptide" evidence="2">
    <location>
        <begin position="1"/>
        <end position="28"/>
    </location>
</feature>
<dbReference type="Pfam" id="PF00395">
    <property type="entry name" value="SLH"/>
    <property type="match status" value="1"/>
</dbReference>
<gene>
    <name evidence="4" type="ORF">L0P57_00560</name>
</gene>